<dbReference type="Proteomes" id="UP000027601">
    <property type="component" value="Unassembled WGS sequence"/>
</dbReference>
<dbReference type="STRING" id="1121097.GCA_000428125_00916"/>
<accession>A0A069D4D0</accession>
<comment type="caution">
    <text evidence="1">The sequence shown here is derived from an EMBL/GenBank/DDBJ whole genome shotgun (WGS) entry which is preliminary data.</text>
</comment>
<dbReference type="EMBL" id="BAJS01000017">
    <property type="protein sequence ID" value="GAK37277.1"/>
    <property type="molecule type" value="Genomic_DNA"/>
</dbReference>
<dbReference type="Gene3D" id="3.40.50.300">
    <property type="entry name" value="P-loop containing nucleotide triphosphate hydrolases"/>
    <property type="match status" value="1"/>
</dbReference>
<keyword evidence="2" id="KW-1185">Reference proteome</keyword>
<evidence type="ECO:0000313" key="2">
    <source>
        <dbReference type="Proteomes" id="UP000027601"/>
    </source>
</evidence>
<sequence length="430" mass="49370">MEQILKETNSHEADSISNLGLKFNPFPRSGIADSNSSDEVIESLPPINKETMSEIVGFVKDSLFNKNPREIDPYLSLIIRGDYGTGKTQTLFFIKWLLESLRGENKVNPYVVYIDNPGLKLSELIGSIINEIGQENFKRYLWDVFLAHLNKNQSLLEQLRSISKSNLSTLFTEESKHLTINEYVSYKIFIDDLYKGVDTKKRKEVQDALKVAIVKCFEEIAPNTSVAIYFYDLVADNIGINKTWDLLTTGSIKEIDKREFHILKTIVEIIKGLGYTDFIILADEFEEITAGRLPKTEIDNYLRNLRTLIDKEKNWCAVFAMTGKALTMIEQFSPPLADRIKGRIIDLKPLNIETSKILITNYLNLARDNSIEIYPFDESAISTLLEYTEGSPRLLLKYCYLLIQRTKDEMQENVIINADFVKRYVKPLDN</sequence>
<dbReference type="InterPro" id="IPR027417">
    <property type="entry name" value="P-loop_NTPase"/>
</dbReference>
<protein>
    <submittedName>
        <fullName evidence="1">Uncharacterized protein</fullName>
    </submittedName>
</protein>
<dbReference type="eggNOG" id="ENOG5033HAB">
    <property type="taxonomic scope" value="Bacteria"/>
</dbReference>
<name>A0A069D4D0_9BACE</name>
<proteinExistence type="predicted"/>
<gene>
    <name evidence="1" type="ORF">JCM15093_2519</name>
</gene>
<evidence type="ECO:0000313" key="1">
    <source>
        <dbReference type="EMBL" id="GAK37277.1"/>
    </source>
</evidence>
<dbReference type="SUPFAM" id="SSF52540">
    <property type="entry name" value="P-loop containing nucleoside triphosphate hydrolases"/>
    <property type="match status" value="1"/>
</dbReference>
<reference evidence="1 2" key="1">
    <citation type="journal article" date="2015" name="Microbes Environ.">
        <title>Distribution and evolution of nitrogen fixation genes in the phylum bacteroidetes.</title>
        <authorList>
            <person name="Inoue J."/>
            <person name="Oshima K."/>
            <person name="Suda W."/>
            <person name="Sakamoto M."/>
            <person name="Iino T."/>
            <person name="Noda S."/>
            <person name="Hongoh Y."/>
            <person name="Hattori M."/>
            <person name="Ohkuma M."/>
        </authorList>
    </citation>
    <scope>NUCLEOTIDE SEQUENCE [LARGE SCALE GENOMIC DNA]</scope>
    <source>
        <strain evidence="1 2">JCM 15093</strain>
    </source>
</reference>
<organism evidence="1 2">
    <name type="scientific">Bacteroides graminisolvens DSM 19988 = JCM 15093</name>
    <dbReference type="NCBI Taxonomy" id="1121097"/>
    <lineage>
        <taxon>Bacteria</taxon>
        <taxon>Pseudomonadati</taxon>
        <taxon>Bacteroidota</taxon>
        <taxon>Bacteroidia</taxon>
        <taxon>Bacteroidales</taxon>
        <taxon>Bacteroidaceae</taxon>
        <taxon>Bacteroides</taxon>
    </lineage>
</organism>
<dbReference type="AlphaFoldDB" id="A0A069D4D0"/>